<organism evidence="1 2">
    <name type="scientific">Rubroshorea leprosula</name>
    <dbReference type="NCBI Taxonomy" id="152421"/>
    <lineage>
        <taxon>Eukaryota</taxon>
        <taxon>Viridiplantae</taxon>
        <taxon>Streptophyta</taxon>
        <taxon>Embryophyta</taxon>
        <taxon>Tracheophyta</taxon>
        <taxon>Spermatophyta</taxon>
        <taxon>Magnoliopsida</taxon>
        <taxon>eudicotyledons</taxon>
        <taxon>Gunneridae</taxon>
        <taxon>Pentapetalae</taxon>
        <taxon>rosids</taxon>
        <taxon>malvids</taxon>
        <taxon>Malvales</taxon>
        <taxon>Dipterocarpaceae</taxon>
        <taxon>Rubroshorea</taxon>
    </lineage>
</organism>
<dbReference type="Proteomes" id="UP001054252">
    <property type="component" value="Unassembled WGS sequence"/>
</dbReference>
<evidence type="ECO:0000313" key="2">
    <source>
        <dbReference type="Proteomes" id="UP001054252"/>
    </source>
</evidence>
<sequence length="47" mass="5408">MWVCDFWAFSIRESPLQIPPAFLQTRQLRPCLLNSGSEVKDGEKQGK</sequence>
<name>A0AAV5LAD0_9ROSI</name>
<dbReference type="AlphaFoldDB" id="A0AAV5LAD0"/>
<evidence type="ECO:0000313" key="1">
    <source>
        <dbReference type="EMBL" id="GKV33894.1"/>
    </source>
</evidence>
<proteinExistence type="predicted"/>
<protein>
    <recommendedName>
        <fullName evidence="3">Ycf15</fullName>
    </recommendedName>
</protein>
<evidence type="ECO:0008006" key="3">
    <source>
        <dbReference type="Google" id="ProtNLM"/>
    </source>
</evidence>
<reference evidence="1 2" key="1">
    <citation type="journal article" date="2021" name="Commun. Biol.">
        <title>The genome of Shorea leprosula (Dipterocarpaceae) highlights the ecological relevance of drought in aseasonal tropical rainforests.</title>
        <authorList>
            <person name="Ng K.K.S."/>
            <person name="Kobayashi M.J."/>
            <person name="Fawcett J.A."/>
            <person name="Hatakeyama M."/>
            <person name="Paape T."/>
            <person name="Ng C.H."/>
            <person name="Ang C.C."/>
            <person name="Tnah L.H."/>
            <person name="Lee C.T."/>
            <person name="Nishiyama T."/>
            <person name="Sese J."/>
            <person name="O'Brien M.J."/>
            <person name="Copetti D."/>
            <person name="Mohd Noor M.I."/>
            <person name="Ong R.C."/>
            <person name="Putra M."/>
            <person name="Sireger I.Z."/>
            <person name="Indrioko S."/>
            <person name="Kosugi Y."/>
            <person name="Izuno A."/>
            <person name="Isagi Y."/>
            <person name="Lee S.L."/>
            <person name="Shimizu K.K."/>
        </authorList>
    </citation>
    <scope>NUCLEOTIDE SEQUENCE [LARGE SCALE GENOMIC DNA]</scope>
    <source>
        <strain evidence="1">214</strain>
    </source>
</reference>
<comment type="caution">
    <text evidence="1">The sequence shown here is derived from an EMBL/GenBank/DDBJ whole genome shotgun (WGS) entry which is preliminary data.</text>
</comment>
<accession>A0AAV5LAD0</accession>
<gene>
    <name evidence="1" type="ORF">SLEP1_g42338</name>
</gene>
<keyword evidence="2" id="KW-1185">Reference proteome</keyword>
<dbReference type="EMBL" id="BPVZ01000103">
    <property type="protein sequence ID" value="GKV33894.1"/>
    <property type="molecule type" value="Genomic_DNA"/>
</dbReference>